<protein>
    <submittedName>
        <fullName evidence="1">Uncharacterized protein</fullName>
    </submittedName>
</protein>
<accession>A0ACC0Q7H4</accession>
<reference evidence="1" key="1">
    <citation type="submission" date="2022-02" db="EMBL/GenBank/DDBJ databases">
        <title>Plant Genome Project.</title>
        <authorList>
            <person name="Zhang R.-G."/>
        </authorList>
    </citation>
    <scope>NUCLEOTIDE SEQUENCE</scope>
    <source>
        <strain evidence="1">AT1</strain>
    </source>
</reference>
<dbReference type="EMBL" id="CM046388">
    <property type="protein sequence ID" value="KAI8572938.1"/>
    <property type="molecule type" value="Genomic_DNA"/>
</dbReference>
<proteinExistence type="predicted"/>
<keyword evidence="2" id="KW-1185">Reference proteome</keyword>
<evidence type="ECO:0000313" key="2">
    <source>
        <dbReference type="Proteomes" id="UP001062846"/>
    </source>
</evidence>
<name>A0ACC0Q7H4_RHOML</name>
<sequence length="139" mass="14946">MPDTTIPTLEEKQLLAAFTGVIDLISAALPKAAADQNDEPQYIHAGGSNSQTTQPEIPLFTPHHLRPVLVGGIAGNSVSTHRKEVAVDEGYTPPKFVKFDHKEGSAHEQVVRFIESFGAHAADSNLCLCEFSKSLTSHA</sequence>
<dbReference type="Proteomes" id="UP001062846">
    <property type="component" value="Chromosome 1"/>
</dbReference>
<gene>
    <name evidence="1" type="ORF">RHMOL_Rhmol01G0240000</name>
</gene>
<evidence type="ECO:0000313" key="1">
    <source>
        <dbReference type="EMBL" id="KAI8572938.1"/>
    </source>
</evidence>
<comment type="caution">
    <text evidence="1">The sequence shown here is derived from an EMBL/GenBank/DDBJ whole genome shotgun (WGS) entry which is preliminary data.</text>
</comment>
<organism evidence="1 2">
    <name type="scientific">Rhododendron molle</name>
    <name type="common">Chinese azalea</name>
    <name type="synonym">Azalea mollis</name>
    <dbReference type="NCBI Taxonomy" id="49168"/>
    <lineage>
        <taxon>Eukaryota</taxon>
        <taxon>Viridiplantae</taxon>
        <taxon>Streptophyta</taxon>
        <taxon>Embryophyta</taxon>
        <taxon>Tracheophyta</taxon>
        <taxon>Spermatophyta</taxon>
        <taxon>Magnoliopsida</taxon>
        <taxon>eudicotyledons</taxon>
        <taxon>Gunneridae</taxon>
        <taxon>Pentapetalae</taxon>
        <taxon>asterids</taxon>
        <taxon>Ericales</taxon>
        <taxon>Ericaceae</taxon>
        <taxon>Ericoideae</taxon>
        <taxon>Rhodoreae</taxon>
        <taxon>Rhododendron</taxon>
    </lineage>
</organism>